<feature type="transmembrane region" description="Helical" evidence="7">
    <location>
        <begin position="151"/>
        <end position="176"/>
    </location>
</feature>
<feature type="chain" id="PRO_5026309737" evidence="8">
    <location>
        <begin position="16"/>
        <end position="239"/>
    </location>
</feature>
<dbReference type="OrthoDB" id="3222at2759"/>
<dbReference type="Pfam" id="PF00230">
    <property type="entry name" value="MIP"/>
    <property type="match status" value="1"/>
</dbReference>
<evidence type="ECO:0000256" key="4">
    <source>
        <dbReference type="ARBA" id="ARBA00022989"/>
    </source>
</evidence>
<evidence type="ECO:0000256" key="2">
    <source>
        <dbReference type="ARBA" id="ARBA00006175"/>
    </source>
</evidence>
<dbReference type="InterPro" id="IPR000425">
    <property type="entry name" value="MIP"/>
</dbReference>
<accession>A0A6G1IAD9</accession>
<evidence type="ECO:0000256" key="6">
    <source>
        <dbReference type="RuleBase" id="RU000477"/>
    </source>
</evidence>
<dbReference type="PRINTS" id="PR00783">
    <property type="entry name" value="MINTRINSICP"/>
</dbReference>
<evidence type="ECO:0000256" key="7">
    <source>
        <dbReference type="SAM" id="Phobius"/>
    </source>
</evidence>
<keyword evidence="3 6" id="KW-0812">Transmembrane</keyword>
<keyword evidence="5 7" id="KW-0472">Membrane</keyword>
<keyword evidence="6" id="KW-0813">Transport</keyword>
<dbReference type="AlphaFoldDB" id="A0A6G1IAD9"/>
<reference evidence="9" key="1">
    <citation type="journal article" date="2020" name="Stud. Mycol.">
        <title>101 Dothideomycetes genomes: a test case for predicting lifestyles and emergence of pathogens.</title>
        <authorList>
            <person name="Haridas S."/>
            <person name="Albert R."/>
            <person name="Binder M."/>
            <person name="Bloem J."/>
            <person name="Labutti K."/>
            <person name="Salamov A."/>
            <person name="Andreopoulos B."/>
            <person name="Baker S."/>
            <person name="Barry K."/>
            <person name="Bills G."/>
            <person name="Bluhm B."/>
            <person name="Cannon C."/>
            <person name="Castanera R."/>
            <person name="Culley D."/>
            <person name="Daum C."/>
            <person name="Ezra D."/>
            <person name="Gonzalez J."/>
            <person name="Henrissat B."/>
            <person name="Kuo A."/>
            <person name="Liang C."/>
            <person name="Lipzen A."/>
            <person name="Lutzoni F."/>
            <person name="Magnuson J."/>
            <person name="Mondo S."/>
            <person name="Nolan M."/>
            <person name="Ohm R."/>
            <person name="Pangilinan J."/>
            <person name="Park H.-J."/>
            <person name="Ramirez L."/>
            <person name="Alfaro M."/>
            <person name="Sun H."/>
            <person name="Tritt A."/>
            <person name="Yoshinaga Y."/>
            <person name="Zwiers L.-H."/>
            <person name="Turgeon B."/>
            <person name="Goodwin S."/>
            <person name="Spatafora J."/>
            <person name="Crous P."/>
            <person name="Grigoriev I."/>
        </authorList>
    </citation>
    <scope>NUCLEOTIDE SEQUENCE</scope>
    <source>
        <strain evidence="9">CBS 262.69</strain>
    </source>
</reference>
<keyword evidence="10" id="KW-1185">Reference proteome</keyword>
<dbReference type="GO" id="GO:0015250">
    <property type="term" value="F:water channel activity"/>
    <property type="evidence" value="ECO:0007669"/>
    <property type="project" value="TreeGrafter"/>
</dbReference>
<evidence type="ECO:0000256" key="1">
    <source>
        <dbReference type="ARBA" id="ARBA00004141"/>
    </source>
</evidence>
<protein>
    <submittedName>
        <fullName evidence="9">Aquaporin-like protein</fullName>
    </submittedName>
</protein>
<dbReference type="EMBL" id="ML996687">
    <property type="protein sequence ID" value="KAF2405250.1"/>
    <property type="molecule type" value="Genomic_DNA"/>
</dbReference>
<evidence type="ECO:0000256" key="5">
    <source>
        <dbReference type="ARBA" id="ARBA00023136"/>
    </source>
</evidence>
<comment type="subcellular location">
    <subcellularLocation>
        <location evidence="1">Membrane</location>
        <topology evidence="1">Multi-pass membrane protein</topology>
    </subcellularLocation>
</comment>
<evidence type="ECO:0000256" key="8">
    <source>
        <dbReference type="SAM" id="SignalP"/>
    </source>
</evidence>
<gene>
    <name evidence="9" type="ORF">EJ06DRAFT_485866</name>
</gene>
<feature type="transmembrane region" description="Helical" evidence="7">
    <location>
        <begin position="69"/>
        <end position="101"/>
    </location>
</feature>
<feature type="non-terminal residue" evidence="9">
    <location>
        <position position="239"/>
    </location>
</feature>
<dbReference type="SUPFAM" id="SSF81338">
    <property type="entry name" value="Aquaporin-like"/>
    <property type="match status" value="1"/>
</dbReference>
<evidence type="ECO:0000313" key="9">
    <source>
        <dbReference type="EMBL" id="KAF2405250.1"/>
    </source>
</evidence>
<organism evidence="9 10">
    <name type="scientific">Trichodelitschia bisporula</name>
    <dbReference type="NCBI Taxonomy" id="703511"/>
    <lineage>
        <taxon>Eukaryota</taxon>
        <taxon>Fungi</taxon>
        <taxon>Dikarya</taxon>
        <taxon>Ascomycota</taxon>
        <taxon>Pezizomycotina</taxon>
        <taxon>Dothideomycetes</taxon>
        <taxon>Dothideomycetes incertae sedis</taxon>
        <taxon>Phaeotrichales</taxon>
        <taxon>Phaeotrichaceae</taxon>
        <taxon>Trichodelitschia</taxon>
    </lineage>
</organism>
<dbReference type="PANTHER" id="PTHR19139:SF199">
    <property type="entry name" value="MIP17260P"/>
    <property type="match status" value="1"/>
</dbReference>
<feature type="transmembrane region" description="Helical" evidence="7">
    <location>
        <begin position="196"/>
        <end position="213"/>
    </location>
</feature>
<name>A0A6G1IAD9_9PEZI</name>
<comment type="similarity">
    <text evidence="2 6">Belongs to the MIP/aquaporin (TC 1.A.8) family.</text>
</comment>
<dbReference type="GO" id="GO:0005886">
    <property type="term" value="C:plasma membrane"/>
    <property type="evidence" value="ECO:0007669"/>
    <property type="project" value="TreeGrafter"/>
</dbReference>
<feature type="transmembrane region" description="Helical" evidence="7">
    <location>
        <begin position="121"/>
        <end position="144"/>
    </location>
</feature>
<dbReference type="Proteomes" id="UP000799640">
    <property type="component" value="Unassembled WGS sequence"/>
</dbReference>
<keyword evidence="8" id="KW-0732">Signal</keyword>
<proteinExistence type="inferred from homology"/>
<dbReference type="InterPro" id="IPR023271">
    <property type="entry name" value="Aquaporin-like"/>
</dbReference>
<keyword evidence="4 7" id="KW-1133">Transmembrane helix</keyword>
<dbReference type="PANTHER" id="PTHR19139">
    <property type="entry name" value="AQUAPORIN TRANSPORTER"/>
    <property type="match status" value="1"/>
</dbReference>
<feature type="signal peptide" evidence="8">
    <location>
        <begin position="1"/>
        <end position="15"/>
    </location>
</feature>
<dbReference type="InterPro" id="IPR034294">
    <property type="entry name" value="Aquaporin_transptr"/>
</dbReference>
<dbReference type="Gene3D" id="1.20.1080.10">
    <property type="entry name" value="Glycerol uptake facilitator protein"/>
    <property type="match status" value="1"/>
</dbReference>
<evidence type="ECO:0000256" key="3">
    <source>
        <dbReference type="ARBA" id="ARBA00022692"/>
    </source>
</evidence>
<sequence>MFLFSAFAAAQVANASAPTTDSQTDTHSLTQIPNTSNLLYISLSFGFSLAVSVWAFFRVSGGLFNPVVALGLLLIGGIAPLRAANVFIAQLISSIVSAAIVSGLFPGPLNVSTTLGGGATITQGLFIEMFLTFGLVFTIFMLAAEKHKSTFLAPIGIGLSLFVAELTGVYFTGGALNPARAFGPACITGNFPGYHWIYWLGPVMGSLLAVGFYKTIKYAEYETANPGQDLDEQEREMFV</sequence>
<evidence type="ECO:0000313" key="10">
    <source>
        <dbReference type="Proteomes" id="UP000799640"/>
    </source>
</evidence>